<organism evidence="2">
    <name type="scientific">plant metagenome</name>
    <dbReference type="NCBI Taxonomy" id="1297885"/>
    <lineage>
        <taxon>unclassified sequences</taxon>
        <taxon>metagenomes</taxon>
        <taxon>organismal metagenomes</taxon>
    </lineage>
</organism>
<accession>A0A484S253</accession>
<evidence type="ECO:0000313" key="2">
    <source>
        <dbReference type="EMBL" id="VFR56453.1"/>
    </source>
</evidence>
<evidence type="ECO:0000256" key="1">
    <source>
        <dbReference type="SAM" id="MobiDB-lite"/>
    </source>
</evidence>
<sequence>MGGQGGHQGTQRHQGQGGQRPAVGTEGHVGVSEYCCRGQSSSAPVCRIVWVPRAAGASIPCVQNKILFRFGPNKPRDCPNMSLLNRELPKCNLL</sequence>
<dbReference type="EMBL" id="CAADII010000065">
    <property type="protein sequence ID" value="VFR56453.1"/>
    <property type="molecule type" value="Genomic_DNA"/>
</dbReference>
<proteinExistence type="predicted"/>
<reference evidence="2" key="1">
    <citation type="submission" date="2019-03" db="EMBL/GenBank/DDBJ databases">
        <authorList>
            <person name="Danneels B."/>
        </authorList>
    </citation>
    <scope>NUCLEOTIDE SEQUENCE</scope>
</reference>
<name>A0A484S253_9ZZZZ</name>
<gene>
    <name evidence="2" type="ORF">BRI6_0299</name>
</gene>
<feature type="region of interest" description="Disordered" evidence="1">
    <location>
        <begin position="1"/>
        <end position="25"/>
    </location>
</feature>
<protein>
    <submittedName>
        <fullName evidence="2">Uncharacterized protein</fullName>
    </submittedName>
</protein>
<dbReference type="AlphaFoldDB" id="A0A484S253"/>